<evidence type="ECO:0000259" key="16">
    <source>
        <dbReference type="PROSITE" id="PS50030"/>
    </source>
</evidence>
<evidence type="ECO:0000256" key="1">
    <source>
        <dbReference type="ARBA" id="ARBA00001798"/>
    </source>
</evidence>
<evidence type="ECO:0000256" key="6">
    <source>
        <dbReference type="ARBA" id="ARBA00022692"/>
    </source>
</evidence>
<proteinExistence type="inferred from homology"/>
<sequence length="613" mass="71418">MIVTMNEETKQIISKLPISSYRKKILSQIECLEKTQSLKIILSEIQDNAQLFDVGEPIVLSLMYDFGLNKIRLQEKFFDDDNFLKKNGYLQKTKEWFAPKGQCFPNDYLSLKFVHYCGYSFEEESILNLMGRNFNRVISIGALKLNNGIISNALEYLNKNLIGVKEHLRNDLSMFRGKILPPKTTLMKVPILSISPNFYYDLALRVLSENDIIETINNPIQLPNDLKVWFNELEKTWKKLQTEREKKIEEEEKIETCEVCYEDKLPEEMIINRCGHSFCKECIFEYILTSMKENGKGIGNLKCLSSGCKCCISIDIVRVLVDDYTFYKYCELLISSFIERDKEIICKYCSNEKCGKLLHYKGEYFGGAVTAICSCQNNMCLLCGSINHRPATCTMWKKWQELIQKDGLNLKWIRKNSRPCPSCKTFIEKNGGCQWMSCYKCHCFFCWVCMQITNDHQHKPGQICTAYVPTKDKSEYINEETLSYITHYDLQNVGVKEAVNRNKTIINIINNRKNIASTLAPLYEASLVEIDAHTILRNLFVYSYNKKEKKELIEFQQKQFQLHAELLTKRIQFLLKVEGITLQMMSDLVQFVKPIKESFDKIVLSIEEELEEE</sequence>
<dbReference type="GO" id="GO:0031090">
    <property type="term" value="C:organelle membrane"/>
    <property type="evidence" value="ECO:0007669"/>
    <property type="project" value="UniProtKB-ARBA"/>
</dbReference>
<dbReference type="GO" id="GO:0061630">
    <property type="term" value="F:ubiquitin protein ligase activity"/>
    <property type="evidence" value="ECO:0007669"/>
    <property type="project" value="UniProtKB-EC"/>
</dbReference>
<evidence type="ECO:0000256" key="4">
    <source>
        <dbReference type="ARBA" id="ARBA00012251"/>
    </source>
</evidence>
<dbReference type="VEuPathDB" id="AmoebaDB:KM1_087100"/>
<dbReference type="Gene3D" id="1.20.120.1750">
    <property type="match status" value="1"/>
</dbReference>
<dbReference type="PROSITE" id="PS50030">
    <property type="entry name" value="UBA"/>
    <property type="match status" value="1"/>
</dbReference>
<dbReference type="FunFam" id="3.30.40.10:FF:000051">
    <property type="entry name" value="RBR-type E3 ubiquitin transferase"/>
    <property type="match status" value="1"/>
</dbReference>
<accession>A0A5K1U726</accession>
<evidence type="ECO:0000256" key="15">
    <source>
        <dbReference type="PROSITE-ProRule" id="PRU00175"/>
    </source>
</evidence>
<dbReference type="InterPro" id="IPR027370">
    <property type="entry name" value="Znf-RING_euk"/>
</dbReference>
<evidence type="ECO:0000259" key="17">
    <source>
        <dbReference type="PROSITE" id="PS50089"/>
    </source>
</evidence>
<dbReference type="Pfam" id="PF01485">
    <property type="entry name" value="IBR"/>
    <property type="match status" value="1"/>
</dbReference>
<evidence type="ECO:0000256" key="11">
    <source>
        <dbReference type="ARBA" id="ARBA00022833"/>
    </source>
</evidence>
<keyword evidence="10" id="KW-0833">Ubl conjugation pathway</keyword>
<dbReference type="InterPro" id="IPR047548">
    <property type="entry name" value="Rcat_RBR_RNF14"/>
</dbReference>
<dbReference type="PROSITE" id="PS50089">
    <property type="entry name" value="ZF_RING_2"/>
    <property type="match status" value="1"/>
</dbReference>
<evidence type="ECO:0000256" key="7">
    <source>
        <dbReference type="ARBA" id="ARBA00022723"/>
    </source>
</evidence>
<dbReference type="VEuPathDB" id="AmoebaDB:EHI5A_074390"/>
<dbReference type="InterPro" id="IPR013083">
    <property type="entry name" value="Znf_RING/FYVE/PHD"/>
</dbReference>
<dbReference type="EMBL" id="BDEQ01000001">
    <property type="protein sequence ID" value="GAT98818.1"/>
    <property type="molecule type" value="Genomic_DNA"/>
</dbReference>
<evidence type="ECO:0000313" key="20">
    <source>
        <dbReference type="Proteomes" id="UP000078387"/>
    </source>
</evidence>
<dbReference type="Pfam" id="PF13445">
    <property type="entry name" value="zf-RING_UBOX"/>
    <property type="match status" value="1"/>
</dbReference>
<dbReference type="OMA" id="PKEQCFP"/>
<evidence type="ECO:0000256" key="9">
    <source>
        <dbReference type="ARBA" id="ARBA00022771"/>
    </source>
</evidence>
<dbReference type="EC" id="2.3.2.31" evidence="4"/>
<keyword evidence="9 15" id="KW-0863">Zinc-finger</keyword>
<keyword evidence="7" id="KW-0479">Metal-binding</keyword>
<protein>
    <recommendedName>
        <fullName evidence="4">RBR-type E3 ubiquitin transferase</fullName>
        <ecNumber evidence="4">2.3.2.31</ecNumber>
    </recommendedName>
</protein>
<dbReference type="PROSITE" id="PS51873">
    <property type="entry name" value="TRIAD"/>
    <property type="match status" value="1"/>
</dbReference>
<keyword evidence="6" id="KW-0812">Transmembrane</keyword>
<dbReference type="Proteomes" id="UP000078387">
    <property type="component" value="Unassembled WGS sequence"/>
</dbReference>
<keyword evidence="5" id="KW-0808">Transferase</keyword>
<dbReference type="AlphaFoldDB" id="A0A5K1U726"/>
<keyword evidence="8" id="KW-0677">Repeat</keyword>
<keyword evidence="12" id="KW-1133">Transmembrane helix</keyword>
<evidence type="ECO:0000256" key="13">
    <source>
        <dbReference type="ARBA" id="ARBA00023136"/>
    </source>
</evidence>
<dbReference type="SMART" id="SM00184">
    <property type="entry name" value="RING"/>
    <property type="match status" value="2"/>
</dbReference>
<evidence type="ECO:0000256" key="10">
    <source>
        <dbReference type="ARBA" id="ARBA00022786"/>
    </source>
</evidence>
<dbReference type="CDD" id="cd20354">
    <property type="entry name" value="Rcat_RBR_RNF14"/>
    <property type="match status" value="1"/>
</dbReference>
<dbReference type="PROSITE" id="PS00518">
    <property type="entry name" value="ZF_RING_1"/>
    <property type="match status" value="1"/>
</dbReference>
<dbReference type="FunFam" id="1.20.120.1750:FF:000030">
    <property type="entry name" value="RBR-type E3 ubiquitin transferase"/>
    <property type="match status" value="1"/>
</dbReference>
<dbReference type="GO" id="GO:0005737">
    <property type="term" value="C:cytoplasm"/>
    <property type="evidence" value="ECO:0007669"/>
    <property type="project" value="UniProtKB-ARBA"/>
</dbReference>
<dbReference type="SMART" id="SM00647">
    <property type="entry name" value="IBR"/>
    <property type="match status" value="2"/>
</dbReference>
<evidence type="ECO:0000313" key="19">
    <source>
        <dbReference type="EMBL" id="GAT98818.1"/>
    </source>
</evidence>
<dbReference type="InterPro" id="IPR044066">
    <property type="entry name" value="TRIAD_supradom"/>
</dbReference>
<evidence type="ECO:0000256" key="8">
    <source>
        <dbReference type="ARBA" id="ARBA00022737"/>
    </source>
</evidence>
<comment type="subcellular location">
    <subcellularLocation>
        <location evidence="2">Membrane</location>
        <topology evidence="2">Single-pass membrane protein</topology>
    </subcellularLocation>
</comment>
<evidence type="ECO:0000256" key="3">
    <source>
        <dbReference type="ARBA" id="ARBA00004906"/>
    </source>
</evidence>
<dbReference type="PANTHER" id="PTHR11685">
    <property type="entry name" value="RBR FAMILY RING FINGER AND IBR DOMAIN-CONTAINING"/>
    <property type="match status" value="1"/>
</dbReference>
<dbReference type="GO" id="GO:0016567">
    <property type="term" value="P:protein ubiquitination"/>
    <property type="evidence" value="ECO:0007669"/>
    <property type="project" value="InterPro"/>
</dbReference>
<dbReference type="Pfam" id="PF22605">
    <property type="entry name" value="IBR_2"/>
    <property type="match status" value="1"/>
</dbReference>
<dbReference type="InterPro" id="IPR002867">
    <property type="entry name" value="IBR_dom"/>
</dbReference>
<comment type="caution">
    <text evidence="19">The sequence shown here is derived from an EMBL/GenBank/DDBJ whole genome shotgun (WGS) entry which is preliminary data.</text>
</comment>
<dbReference type="VEuPathDB" id="AmoebaDB:EHI7A_105400"/>
<comment type="pathway">
    <text evidence="3">Protein modification; protein ubiquitination.</text>
</comment>
<evidence type="ECO:0000256" key="5">
    <source>
        <dbReference type="ARBA" id="ARBA00022679"/>
    </source>
</evidence>
<reference evidence="19 20" key="1">
    <citation type="submission" date="2016-05" db="EMBL/GenBank/DDBJ databases">
        <title>First whole genome sequencing of Entamoeba histolytica HM1:IMSS-clone-6.</title>
        <authorList>
            <person name="Mukherjee Avik.K."/>
            <person name="Izumyama S."/>
            <person name="Nakada-Tsukui K."/>
            <person name="Nozaki T."/>
        </authorList>
    </citation>
    <scope>NUCLEOTIDE SEQUENCE [LARGE SCALE GENOMIC DNA]</scope>
    <source>
        <strain evidence="19 20">HM1:IMSS clone 6</strain>
    </source>
</reference>
<evidence type="ECO:0000256" key="2">
    <source>
        <dbReference type="ARBA" id="ARBA00004167"/>
    </source>
</evidence>
<dbReference type="Gene3D" id="3.30.40.10">
    <property type="entry name" value="Zinc/RING finger domain, C3HC4 (zinc finger)"/>
    <property type="match status" value="1"/>
</dbReference>
<dbReference type="InterPro" id="IPR017907">
    <property type="entry name" value="Znf_RING_CS"/>
</dbReference>
<dbReference type="InterPro" id="IPR001841">
    <property type="entry name" value="Znf_RING"/>
</dbReference>
<feature type="domain" description="RING-type" evidence="17">
    <location>
        <begin position="257"/>
        <end position="311"/>
    </location>
</feature>
<dbReference type="InterPro" id="IPR054694">
    <property type="entry name" value="Parkin-like_IBR"/>
</dbReference>
<feature type="domain" description="UBA" evidence="16">
    <location>
        <begin position="120"/>
        <end position="160"/>
    </location>
</feature>
<dbReference type="SUPFAM" id="SSF57850">
    <property type="entry name" value="RING/U-box"/>
    <property type="match status" value="2"/>
</dbReference>
<evidence type="ECO:0000256" key="12">
    <source>
        <dbReference type="ARBA" id="ARBA00022989"/>
    </source>
</evidence>
<name>A0A5K1U726_ENTHI</name>
<dbReference type="InterPro" id="IPR031127">
    <property type="entry name" value="E3_UB_ligase_RBR"/>
</dbReference>
<gene>
    <name evidence="19" type="ORF">CL6EHI_196540</name>
</gene>
<dbReference type="VEuPathDB" id="AmoebaDB:EHI_196540"/>
<organism evidence="19 20">
    <name type="scientific">Entamoeba histolytica</name>
    <dbReference type="NCBI Taxonomy" id="5759"/>
    <lineage>
        <taxon>Eukaryota</taxon>
        <taxon>Amoebozoa</taxon>
        <taxon>Evosea</taxon>
        <taxon>Archamoebae</taxon>
        <taxon>Mastigamoebida</taxon>
        <taxon>Entamoebidae</taxon>
        <taxon>Entamoeba</taxon>
    </lineage>
</organism>
<dbReference type="VEuPathDB" id="AmoebaDB:EHI8A_042040"/>
<keyword evidence="11" id="KW-0862">Zinc</keyword>
<comment type="similarity">
    <text evidence="14">Belongs to the RBR family. RNF14 subfamily.</text>
</comment>
<evidence type="ECO:0000259" key="18">
    <source>
        <dbReference type="PROSITE" id="PS51873"/>
    </source>
</evidence>
<keyword evidence="13" id="KW-0472">Membrane</keyword>
<feature type="domain" description="RING-type" evidence="18">
    <location>
        <begin position="253"/>
        <end position="468"/>
    </location>
</feature>
<evidence type="ECO:0000256" key="14">
    <source>
        <dbReference type="ARBA" id="ARBA00044508"/>
    </source>
</evidence>
<comment type="catalytic activity">
    <reaction evidence="1">
        <text>[E2 ubiquitin-conjugating enzyme]-S-ubiquitinyl-L-cysteine + [acceptor protein]-L-lysine = [E2 ubiquitin-conjugating enzyme]-L-cysteine + [acceptor protein]-N(6)-ubiquitinyl-L-lysine.</text>
        <dbReference type="EC" id="2.3.2.31"/>
    </reaction>
</comment>
<dbReference type="GO" id="GO:0008270">
    <property type="term" value="F:zinc ion binding"/>
    <property type="evidence" value="ECO:0007669"/>
    <property type="project" value="UniProtKB-KW"/>
</dbReference>
<dbReference type="InterPro" id="IPR015940">
    <property type="entry name" value="UBA"/>
</dbReference>